<comment type="function">
    <text evidence="2">Pseudokinase which, in complex with CAB39/MO25 (CAB39/MO25alpha or CAB39L/MO25beta), binds to and activates STK11/LKB1. Adopts a closed conformation typical of active protein kinases and binds STK11/LKB1 as a pseudosubstrate, promoting conformational change of STK11/LKB1 in an active conformation.</text>
</comment>
<dbReference type="Gene3D" id="1.10.510.10">
    <property type="entry name" value="Transferase(Phosphotransferase) domain 1"/>
    <property type="match status" value="1"/>
</dbReference>
<evidence type="ECO:0000313" key="4">
    <source>
        <dbReference type="EMBL" id="CAK8678909.1"/>
    </source>
</evidence>
<dbReference type="InterPro" id="IPR000719">
    <property type="entry name" value="Prot_kinase_dom"/>
</dbReference>
<dbReference type="InterPro" id="IPR047173">
    <property type="entry name" value="STRAD_A/B-like"/>
</dbReference>
<sequence>MASCKDYDFIRIVGTSSFSSTAIHFTKHRRSSVTKAIRVSDLDACSSECVQFLQRELWVCRALCHPNVLVHDIAFVEEEKLYVINEFMNYGACSDVMESHFKFGLPEVLIAYILSEVIHALEYIHKLGYIHRGVKARHILLSSNGRVKLSSNRSMISMLNEKQRRKNVHDFPKHDIYLLPWLSPEILQQNIKGYDTQSDIYSLGITTCELANGHAPFTDMPNARMLLEKLNGTKPCLLDQTTVPPEPELIETHDGQNSEAIQQHQITMSRTFSEDFHQLASSCLNVDPSSRPTATQLLNHPFLQHTASGKENFATLLLPLTPVLPETQKLSSPVDRMVAEASGKLQSLNLSQYHWEF</sequence>
<evidence type="ECO:0000313" key="5">
    <source>
        <dbReference type="Proteomes" id="UP001642483"/>
    </source>
</evidence>
<dbReference type="PANTHER" id="PTHR48014:SF21">
    <property type="entry name" value="SERINE_THREONINE-PROTEIN KINASE FRAY2"/>
    <property type="match status" value="1"/>
</dbReference>
<dbReference type="SUPFAM" id="SSF56112">
    <property type="entry name" value="Protein kinase-like (PK-like)"/>
    <property type="match status" value="1"/>
</dbReference>
<protein>
    <recommendedName>
        <fullName evidence="3">Protein kinase domain-containing protein</fullName>
    </recommendedName>
</protein>
<comment type="caution">
    <text evidence="4">The sequence shown here is derived from an EMBL/GenBank/DDBJ whole genome shotgun (WGS) entry which is preliminary data.</text>
</comment>
<dbReference type="PANTHER" id="PTHR48014">
    <property type="entry name" value="SERINE/THREONINE-PROTEIN KINASE FRAY2"/>
    <property type="match status" value="1"/>
</dbReference>
<reference evidence="4 5" key="1">
    <citation type="submission" date="2024-02" db="EMBL/GenBank/DDBJ databases">
        <authorList>
            <person name="Daric V."/>
            <person name="Darras S."/>
        </authorList>
    </citation>
    <scope>NUCLEOTIDE SEQUENCE [LARGE SCALE GENOMIC DNA]</scope>
</reference>
<feature type="domain" description="Protein kinase" evidence="3">
    <location>
        <begin position="7"/>
        <end position="303"/>
    </location>
</feature>
<comment type="similarity">
    <text evidence="1">Belongs to the protein kinase superfamily. STE Ser/Thr protein kinase family. STE20 subfamily.</text>
</comment>
<dbReference type="Proteomes" id="UP001642483">
    <property type="component" value="Unassembled WGS sequence"/>
</dbReference>
<keyword evidence="5" id="KW-1185">Reference proteome</keyword>
<accession>A0ABP0FGY6</accession>
<organism evidence="4 5">
    <name type="scientific">Clavelina lepadiformis</name>
    <name type="common">Light-bulb sea squirt</name>
    <name type="synonym">Ascidia lepadiformis</name>
    <dbReference type="NCBI Taxonomy" id="159417"/>
    <lineage>
        <taxon>Eukaryota</taxon>
        <taxon>Metazoa</taxon>
        <taxon>Chordata</taxon>
        <taxon>Tunicata</taxon>
        <taxon>Ascidiacea</taxon>
        <taxon>Aplousobranchia</taxon>
        <taxon>Clavelinidae</taxon>
        <taxon>Clavelina</taxon>
    </lineage>
</organism>
<dbReference type="PROSITE" id="PS50011">
    <property type="entry name" value="PROTEIN_KINASE_DOM"/>
    <property type="match status" value="1"/>
</dbReference>
<name>A0ABP0FGY6_CLALP</name>
<dbReference type="Pfam" id="PF00069">
    <property type="entry name" value="Pkinase"/>
    <property type="match status" value="1"/>
</dbReference>
<evidence type="ECO:0000259" key="3">
    <source>
        <dbReference type="PROSITE" id="PS50011"/>
    </source>
</evidence>
<dbReference type="InterPro" id="IPR011009">
    <property type="entry name" value="Kinase-like_dom_sf"/>
</dbReference>
<dbReference type="Gene3D" id="3.30.200.20">
    <property type="entry name" value="Phosphorylase Kinase, domain 1"/>
    <property type="match status" value="1"/>
</dbReference>
<proteinExistence type="inferred from homology"/>
<gene>
    <name evidence="4" type="ORF">CVLEPA_LOCUS9181</name>
</gene>
<dbReference type="EMBL" id="CAWYQH010000057">
    <property type="protein sequence ID" value="CAK8678909.1"/>
    <property type="molecule type" value="Genomic_DNA"/>
</dbReference>
<evidence type="ECO:0000256" key="1">
    <source>
        <dbReference type="ARBA" id="ARBA00008874"/>
    </source>
</evidence>
<evidence type="ECO:0000256" key="2">
    <source>
        <dbReference type="ARBA" id="ARBA00034653"/>
    </source>
</evidence>